<protein>
    <recommendedName>
        <fullName evidence="3">Transmembrane protein</fullName>
    </recommendedName>
</protein>
<feature type="non-terminal residue" evidence="2">
    <location>
        <position position="1"/>
    </location>
</feature>
<reference evidence="2" key="1">
    <citation type="journal article" date="2014" name="Front. Microbiol.">
        <title>High frequency of phylogenetically diverse reductive dehalogenase-homologous genes in deep subseafloor sedimentary metagenomes.</title>
        <authorList>
            <person name="Kawai M."/>
            <person name="Futagami T."/>
            <person name="Toyoda A."/>
            <person name="Takaki Y."/>
            <person name="Nishi S."/>
            <person name="Hori S."/>
            <person name="Arai W."/>
            <person name="Tsubouchi T."/>
            <person name="Morono Y."/>
            <person name="Uchiyama I."/>
            <person name="Ito T."/>
            <person name="Fujiyama A."/>
            <person name="Inagaki F."/>
            <person name="Takami H."/>
        </authorList>
    </citation>
    <scope>NUCLEOTIDE SEQUENCE</scope>
    <source>
        <strain evidence="2">Expedition CK06-06</strain>
    </source>
</reference>
<dbReference type="AlphaFoldDB" id="X0XE12"/>
<organism evidence="2">
    <name type="scientific">marine sediment metagenome</name>
    <dbReference type="NCBI Taxonomy" id="412755"/>
    <lineage>
        <taxon>unclassified sequences</taxon>
        <taxon>metagenomes</taxon>
        <taxon>ecological metagenomes</taxon>
    </lineage>
</organism>
<accession>X0XE12</accession>
<evidence type="ECO:0000313" key="2">
    <source>
        <dbReference type="EMBL" id="GAG41335.1"/>
    </source>
</evidence>
<dbReference type="EMBL" id="BARS01042364">
    <property type="protein sequence ID" value="GAG41335.1"/>
    <property type="molecule type" value="Genomic_DNA"/>
</dbReference>
<proteinExistence type="predicted"/>
<name>X0XE12_9ZZZZ</name>
<comment type="caution">
    <text evidence="2">The sequence shown here is derived from an EMBL/GenBank/DDBJ whole genome shotgun (WGS) entry which is preliminary data.</text>
</comment>
<keyword evidence="1" id="KW-0812">Transmembrane</keyword>
<sequence length="111" mass="12693">WAMLDELEQPEVKTDSTETTLEMVAIAAQSDVRSVSPRRQFRRYLTFTASLFAAGILGFLCVALARPDPDRRLLEDLAVVERLDEYRQSDNIELLRELRKSGLFLEDSSDD</sequence>
<keyword evidence="1" id="KW-1133">Transmembrane helix</keyword>
<evidence type="ECO:0000256" key="1">
    <source>
        <dbReference type="SAM" id="Phobius"/>
    </source>
</evidence>
<gene>
    <name evidence="2" type="ORF">S01H1_64287</name>
</gene>
<keyword evidence="1" id="KW-0472">Membrane</keyword>
<feature type="transmembrane region" description="Helical" evidence="1">
    <location>
        <begin position="44"/>
        <end position="65"/>
    </location>
</feature>
<evidence type="ECO:0008006" key="3">
    <source>
        <dbReference type="Google" id="ProtNLM"/>
    </source>
</evidence>